<feature type="compositionally biased region" description="Gly residues" evidence="1">
    <location>
        <begin position="426"/>
        <end position="438"/>
    </location>
</feature>
<feature type="compositionally biased region" description="Basic and acidic residues" evidence="1">
    <location>
        <begin position="606"/>
        <end position="618"/>
    </location>
</feature>
<dbReference type="InterPro" id="IPR036779">
    <property type="entry name" value="LysM_dom_sf"/>
</dbReference>
<sequence length="618" mass="66459">MNPTNSASLSSSKSNSTLRPRTRRLISVEDDIYSTEHSDDAASRSGSRITSRDGSPARRSNPGASTKSRLNVTSEPSSSFTTSTTVQNPKGSRNPNPLSGLFGNSWSTLQGIAANVIGNEGTQGESGSTRRRKPTHGRRTSVSAPPPKQWGPAGAPSQVGAGTHEERENMVRAMKRKDLLNATEGLVPDSVGRIKRRNSDERLSASAPPGENEDRDALVYIHKVRPQDTMAGLSIKYNCDQAVLRKSNRMWPNDSVQTKKIVVLPVDACGVKGRPAQGPDALPEEDLLLGEYGEDSSRKSPQPDTNGLPSGWSTPRKKDMESNSVASSNPDEPPWKHDSWVLLPNEKRPTQIGRMPRRALGFFPPARRKSIAYSDASTPRASVDLPRSSTSTNPVTSSPSRPTRARASSTLSSVSTHSRQRNTSGNGWGLHGPGGVGTLGRNVRSPGPAQDGLNKKFAQYLPSMAPPPGQEYFTPWAASLLDQESGVSHQYGGSGAPTPVNGVDLQEIGGAIEGWMRKVGSQAQKMLTEPGTPGQGKRSAVPVLGAVGGDLGDLIELQDDAFEIGDDERDRGRARNDDLLALTEQRSNSIGQQYQSSRPDFNLVLTDRRRKGDSSKKD</sequence>
<feature type="region of interest" description="Disordered" evidence="1">
    <location>
        <begin position="190"/>
        <end position="213"/>
    </location>
</feature>
<proteinExistence type="predicted"/>
<organism evidence="2 3">
    <name type="scientific">Phaeosphaeria nodorum (strain SN15 / ATCC MYA-4574 / FGSC 10173)</name>
    <name type="common">Glume blotch fungus</name>
    <name type="synonym">Parastagonospora nodorum</name>
    <dbReference type="NCBI Taxonomy" id="321614"/>
    <lineage>
        <taxon>Eukaryota</taxon>
        <taxon>Fungi</taxon>
        <taxon>Dikarya</taxon>
        <taxon>Ascomycota</taxon>
        <taxon>Pezizomycotina</taxon>
        <taxon>Dothideomycetes</taxon>
        <taxon>Pleosporomycetidae</taxon>
        <taxon>Pleosporales</taxon>
        <taxon>Pleosporineae</taxon>
        <taxon>Phaeosphaeriaceae</taxon>
        <taxon>Parastagonospora</taxon>
    </lineage>
</organism>
<feature type="region of interest" description="Disordered" evidence="1">
    <location>
        <begin position="293"/>
        <end position="342"/>
    </location>
</feature>
<name>A0A7U2NQJ7_PHANO</name>
<accession>A0A7U2NQJ7</accession>
<protein>
    <recommendedName>
        <fullName evidence="4">LysM domain-containing protein</fullName>
    </recommendedName>
</protein>
<dbReference type="InterPro" id="IPR045030">
    <property type="entry name" value="LYSM1-4"/>
</dbReference>
<feature type="compositionally biased region" description="Basic residues" evidence="1">
    <location>
        <begin position="129"/>
        <end position="139"/>
    </location>
</feature>
<feature type="compositionally biased region" description="Polar residues" evidence="1">
    <location>
        <begin position="44"/>
        <end position="53"/>
    </location>
</feature>
<dbReference type="OMA" id="FWPNDNI"/>
<feature type="compositionally biased region" description="Low complexity" evidence="1">
    <location>
        <begin position="386"/>
        <end position="417"/>
    </location>
</feature>
<evidence type="ECO:0000313" key="3">
    <source>
        <dbReference type="Proteomes" id="UP000663193"/>
    </source>
</evidence>
<keyword evidence="3" id="KW-1185">Reference proteome</keyword>
<gene>
    <name evidence="2" type="ORF">JI435_127620</name>
</gene>
<evidence type="ECO:0000256" key="1">
    <source>
        <dbReference type="SAM" id="MobiDB-lite"/>
    </source>
</evidence>
<dbReference type="EMBL" id="CP069043">
    <property type="protein sequence ID" value="QRD06825.1"/>
    <property type="molecule type" value="Genomic_DNA"/>
</dbReference>
<dbReference type="Proteomes" id="UP000663193">
    <property type="component" value="Chromosome 21"/>
</dbReference>
<dbReference type="AlphaFoldDB" id="A0A7U2NQJ7"/>
<dbReference type="PANTHER" id="PTHR20932:SF8">
    <property type="entry name" value="LD22649P"/>
    <property type="match status" value="1"/>
</dbReference>
<feature type="region of interest" description="Disordered" evidence="1">
    <location>
        <begin position="371"/>
        <end position="439"/>
    </location>
</feature>
<evidence type="ECO:0000313" key="2">
    <source>
        <dbReference type="EMBL" id="QRD06825.1"/>
    </source>
</evidence>
<feature type="compositionally biased region" description="Basic and acidic residues" evidence="1">
    <location>
        <begin position="333"/>
        <end position="342"/>
    </location>
</feature>
<feature type="compositionally biased region" description="Polar residues" evidence="1">
    <location>
        <begin position="62"/>
        <end position="72"/>
    </location>
</feature>
<dbReference type="Gene3D" id="3.10.350.10">
    <property type="entry name" value="LysM domain"/>
    <property type="match status" value="1"/>
</dbReference>
<feature type="compositionally biased region" description="Polar residues" evidence="1">
    <location>
        <begin position="585"/>
        <end position="599"/>
    </location>
</feature>
<feature type="region of interest" description="Disordered" evidence="1">
    <location>
        <begin position="118"/>
        <end position="163"/>
    </location>
</feature>
<feature type="compositionally biased region" description="Low complexity" evidence="1">
    <location>
        <begin position="73"/>
        <end position="85"/>
    </location>
</feature>
<feature type="region of interest" description="Disordered" evidence="1">
    <location>
        <begin position="1"/>
        <end position="104"/>
    </location>
</feature>
<dbReference type="PANTHER" id="PTHR20932">
    <property type="entry name" value="LYSM AND PUTATIVE PEPTIDOGLYCAN-BINDING DOMAIN-CONTAINING PROTEIN"/>
    <property type="match status" value="1"/>
</dbReference>
<feature type="region of interest" description="Disordered" evidence="1">
    <location>
        <begin position="585"/>
        <end position="618"/>
    </location>
</feature>
<dbReference type="VEuPathDB" id="FungiDB:JI435_127620"/>
<feature type="compositionally biased region" description="Low complexity" evidence="1">
    <location>
        <begin position="1"/>
        <end position="18"/>
    </location>
</feature>
<evidence type="ECO:0008006" key="4">
    <source>
        <dbReference type="Google" id="ProtNLM"/>
    </source>
</evidence>
<feature type="compositionally biased region" description="Polar residues" evidence="1">
    <location>
        <begin position="86"/>
        <end position="104"/>
    </location>
</feature>
<reference evidence="3" key="1">
    <citation type="journal article" date="2021" name="BMC Genomics">
        <title>Chromosome-level genome assembly and manually-curated proteome of model necrotroph Parastagonospora nodorum Sn15 reveals a genome-wide trove of candidate effector homologs, and redundancy of virulence-related functions within an accessory chromosome.</title>
        <authorList>
            <person name="Bertazzoni S."/>
            <person name="Jones D.A.B."/>
            <person name="Phan H.T."/>
            <person name="Tan K.-C."/>
            <person name="Hane J.K."/>
        </authorList>
    </citation>
    <scope>NUCLEOTIDE SEQUENCE [LARGE SCALE GENOMIC DNA]</scope>
    <source>
        <strain evidence="3">SN15 / ATCC MYA-4574 / FGSC 10173)</strain>
    </source>
</reference>
<dbReference type="OrthoDB" id="2192830at2759"/>
<feature type="compositionally biased region" description="Polar residues" evidence="1">
    <location>
        <begin position="299"/>
        <end position="313"/>
    </location>
</feature>